<name>A0A9P6Q6B4_9FUNG</name>
<reference evidence="7" key="1">
    <citation type="journal article" date="2020" name="Fungal Divers.">
        <title>Resolving the Mortierellaceae phylogeny through synthesis of multi-gene phylogenetics and phylogenomics.</title>
        <authorList>
            <person name="Vandepol N."/>
            <person name="Liber J."/>
            <person name="Desiro A."/>
            <person name="Na H."/>
            <person name="Kennedy M."/>
            <person name="Barry K."/>
            <person name="Grigoriev I.V."/>
            <person name="Miller A.N."/>
            <person name="O'Donnell K."/>
            <person name="Stajich J.E."/>
            <person name="Bonito G."/>
        </authorList>
    </citation>
    <scope>NUCLEOTIDE SEQUENCE</scope>
    <source>
        <strain evidence="7">KOD948</strain>
    </source>
</reference>
<feature type="region of interest" description="Disordered" evidence="5">
    <location>
        <begin position="69"/>
        <end position="102"/>
    </location>
</feature>
<feature type="compositionally biased region" description="Low complexity" evidence="5">
    <location>
        <begin position="131"/>
        <end position="170"/>
    </location>
</feature>
<keyword evidence="3 4" id="KW-0694">RNA-binding</keyword>
<sequence>MPTPVAITAGSCSTSGCRLLAFSMGNKRATMLMQVTGKRTLGLLRRQQHRHGHTWISGHPHNTFYKPTTATKKTNAAGGTTCSHSSSSGFNSTPGNGASSSGNTSSFLDFAGNGRYQAYNLARFSTFSAVSSSSSSSSSSSPLPLSATSPSGSQEPGSVGAASSSQGSHANKAYSNPDPVDAQSPLSSPSPPTTTATTATTTATSSSGGQDDKDDDWAVNESFSGHGAQNFSSESSSSSSTTTSNATTTPSSISSFGEDSDDNDDNSGYETSRTALQPSLSSFKSPSAIEASWRRTSNSLPSVTNLSGSSVLSSPSSSKAGGLDLSSSTLVQQMLFQDRLPHSSDSIEGDDSSSEQTDKGKQNGIDSDADVDEGGNNRKDDFDDWDIDEETSRERRHDGNQAQKDQRLALEGSSEPVTTSPSLVSMLLNQPSTNNSSSTPTSSTIPNKAKNQKTEQDDEDHISKLDIRVGIVRSVAQHPDADSLYIEQVDVGDKDGNEIKEPRTIVSGLVRHVPKDYLNGRAVIVVGNMKPSKLRGVMSQGMLLCAMEQDANGEVTKVGLLEPAEGSQAGDKVTIEGFTNEDTVPVPVLTPKRKWFEKSRVHFSVEDGIAYYKGSPFKTVNGLVRCKSILKGQIS</sequence>
<feature type="compositionally biased region" description="Polar residues" evidence="5">
    <location>
        <begin position="268"/>
        <end position="285"/>
    </location>
</feature>
<dbReference type="PROSITE" id="PS50886">
    <property type="entry name" value="TRBD"/>
    <property type="match status" value="1"/>
</dbReference>
<dbReference type="GO" id="GO:0000049">
    <property type="term" value="F:tRNA binding"/>
    <property type="evidence" value="ECO:0007669"/>
    <property type="project" value="UniProtKB-UniRule"/>
</dbReference>
<dbReference type="Proteomes" id="UP000726737">
    <property type="component" value="Unassembled WGS sequence"/>
</dbReference>
<evidence type="ECO:0000256" key="5">
    <source>
        <dbReference type="SAM" id="MobiDB-lite"/>
    </source>
</evidence>
<evidence type="ECO:0000256" key="3">
    <source>
        <dbReference type="ARBA" id="ARBA00022884"/>
    </source>
</evidence>
<feature type="domain" description="TRNA-binding" evidence="6">
    <location>
        <begin position="461"/>
        <end position="574"/>
    </location>
</feature>
<dbReference type="InterPro" id="IPR002547">
    <property type="entry name" value="tRNA-bd_dom"/>
</dbReference>
<dbReference type="OrthoDB" id="19141at2759"/>
<dbReference type="Pfam" id="PF01588">
    <property type="entry name" value="tRNA_bind"/>
    <property type="match status" value="1"/>
</dbReference>
<evidence type="ECO:0000256" key="2">
    <source>
        <dbReference type="ARBA" id="ARBA00022555"/>
    </source>
</evidence>
<gene>
    <name evidence="7" type="ORF">BG011_001550</name>
</gene>
<accession>A0A9P6Q6B4</accession>
<evidence type="ECO:0000313" key="8">
    <source>
        <dbReference type="Proteomes" id="UP000726737"/>
    </source>
</evidence>
<evidence type="ECO:0000256" key="4">
    <source>
        <dbReference type="PROSITE-ProRule" id="PRU00209"/>
    </source>
</evidence>
<keyword evidence="1" id="KW-0963">Cytoplasm</keyword>
<proteinExistence type="predicted"/>
<feature type="compositionally biased region" description="Low complexity" evidence="5">
    <location>
        <begin position="193"/>
        <end position="207"/>
    </location>
</feature>
<keyword evidence="2 4" id="KW-0820">tRNA-binding</keyword>
<dbReference type="InterPro" id="IPR012340">
    <property type="entry name" value="NA-bd_OB-fold"/>
</dbReference>
<dbReference type="EMBL" id="JAAAJA010000141">
    <property type="protein sequence ID" value="KAG0260896.1"/>
    <property type="molecule type" value="Genomic_DNA"/>
</dbReference>
<feature type="compositionally biased region" description="Acidic residues" evidence="5">
    <location>
        <begin position="258"/>
        <end position="267"/>
    </location>
</feature>
<dbReference type="AlphaFoldDB" id="A0A9P6Q6B4"/>
<protein>
    <recommendedName>
        <fullName evidence="6">tRNA-binding domain-containing protein</fullName>
    </recommendedName>
</protein>
<comment type="caution">
    <text evidence="7">The sequence shown here is derived from an EMBL/GenBank/DDBJ whole genome shotgun (WGS) entry which is preliminary data.</text>
</comment>
<dbReference type="SUPFAM" id="SSF50249">
    <property type="entry name" value="Nucleic acid-binding proteins"/>
    <property type="match status" value="1"/>
</dbReference>
<dbReference type="PANTHER" id="PTHR11586">
    <property type="entry name" value="TRNA-AMINOACYLATION COFACTOR ARC1 FAMILY MEMBER"/>
    <property type="match status" value="1"/>
</dbReference>
<feature type="compositionally biased region" description="Polar residues" evidence="5">
    <location>
        <begin position="294"/>
        <end position="305"/>
    </location>
</feature>
<feature type="compositionally biased region" description="Low complexity" evidence="5">
    <location>
        <begin position="232"/>
        <end position="255"/>
    </location>
</feature>
<dbReference type="CDD" id="cd02799">
    <property type="entry name" value="tRNA_bind_EMAP-II_like"/>
    <property type="match status" value="1"/>
</dbReference>
<evidence type="ECO:0000256" key="1">
    <source>
        <dbReference type="ARBA" id="ARBA00022490"/>
    </source>
</evidence>
<feature type="compositionally biased region" description="Polar residues" evidence="5">
    <location>
        <begin position="221"/>
        <end position="231"/>
    </location>
</feature>
<organism evidence="7 8">
    <name type="scientific">Mortierella polycephala</name>
    <dbReference type="NCBI Taxonomy" id="41804"/>
    <lineage>
        <taxon>Eukaryota</taxon>
        <taxon>Fungi</taxon>
        <taxon>Fungi incertae sedis</taxon>
        <taxon>Mucoromycota</taxon>
        <taxon>Mortierellomycotina</taxon>
        <taxon>Mortierellomycetes</taxon>
        <taxon>Mortierellales</taxon>
        <taxon>Mortierellaceae</taxon>
        <taxon>Mortierella</taxon>
    </lineage>
</organism>
<feature type="compositionally biased region" description="Low complexity" evidence="5">
    <location>
        <begin position="431"/>
        <end position="447"/>
    </location>
</feature>
<dbReference type="Gene3D" id="2.40.50.140">
    <property type="entry name" value="Nucleic acid-binding proteins"/>
    <property type="match status" value="1"/>
</dbReference>
<dbReference type="InterPro" id="IPR051270">
    <property type="entry name" value="Tyrosine-tRNA_ligase_regulator"/>
</dbReference>
<dbReference type="PANTHER" id="PTHR11586:SF43">
    <property type="entry name" value="TYROSINE--TRNA LIGASE, CYTOPLASMIC"/>
    <property type="match status" value="1"/>
</dbReference>
<evidence type="ECO:0000313" key="7">
    <source>
        <dbReference type="EMBL" id="KAG0260896.1"/>
    </source>
</evidence>
<feature type="compositionally biased region" description="Polar residues" evidence="5">
    <location>
        <begin position="325"/>
        <end position="335"/>
    </location>
</feature>
<keyword evidence="8" id="KW-1185">Reference proteome</keyword>
<feature type="compositionally biased region" description="Basic and acidic residues" evidence="5">
    <location>
        <begin position="390"/>
        <end position="408"/>
    </location>
</feature>
<feature type="compositionally biased region" description="Low complexity" evidence="5">
    <location>
        <begin position="306"/>
        <end position="323"/>
    </location>
</feature>
<feature type="compositionally biased region" description="Polar residues" evidence="5">
    <location>
        <begin position="415"/>
        <end position="430"/>
    </location>
</feature>
<evidence type="ECO:0000259" key="6">
    <source>
        <dbReference type="PROSITE" id="PS50886"/>
    </source>
</evidence>
<feature type="region of interest" description="Disordered" evidence="5">
    <location>
        <begin position="131"/>
        <end position="461"/>
    </location>
</feature>
<dbReference type="GO" id="GO:0004831">
    <property type="term" value="F:tyrosine-tRNA ligase activity"/>
    <property type="evidence" value="ECO:0007669"/>
    <property type="project" value="TreeGrafter"/>
</dbReference>